<dbReference type="HOGENOM" id="CLU_3015003_0_0_1"/>
<protein>
    <submittedName>
        <fullName evidence="1">Uncharacterized protein</fullName>
    </submittedName>
</protein>
<gene>
    <name evidence="1" type="ORF">PILCRDRAFT_821431</name>
</gene>
<accession>A0A0C3FPN2</accession>
<proteinExistence type="predicted"/>
<keyword evidence="2" id="KW-1185">Reference proteome</keyword>
<evidence type="ECO:0000313" key="2">
    <source>
        <dbReference type="Proteomes" id="UP000054166"/>
    </source>
</evidence>
<name>A0A0C3FPN2_PILCF</name>
<evidence type="ECO:0000313" key="1">
    <source>
        <dbReference type="EMBL" id="KIM81669.1"/>
    </source>
</evidence>
<reference evidence="2" key="2">
    <citation type="submission" date="2015-01" db="EMBL/GenBank/DDBJ databases">
        <title>Evolutionary Origins and Diversification of the Mycorrhizal Mutualists.</title>
        <authorList>
            <consortium name="DOE Joint Genome Institute"/>
            <consortium name="Mycorrhizal Genomics Consortium"/>
            <person name="Kohler A."/>
            <person name="Kuo A."/>
            <person name="Nagy L.G."/>
            <person name="Floudas D."/>
            <person name="Copeland A."/>
            <person name="Barry K.W."/>
            <person name="Cichocki N."/>
            <person name="Veneault-Fourrey C."/>
            <person name="LaButti K."/>
            <person name="Lindquist E.A."/>
            <person name="Lipzen A."/>
            <person name="Lundell T."/>
            <person name="Morin E."/>
            <person name="Murat C."/>
            <person name="Riley R."/>
            <person name="Ohm R."/>
            <person name="Sun H."/>
            <person name="Tunlid A."/>
            <person name="Henrissat B."/>
            <person name="Grigoriev I.V."/>
            <person name="Hibbett D.S."/>
            <person name="Martin F."/>
        </authorList>
    </citation>
    <scope>NUCLEOTIDE SEQUENCE [LARGE SCALE GENOMIC DNA]</scope>
    <source>
        <strain evidence="2">F 1598</strain>
    </source>
</reference>
<dbReference type="EMBL" id="KN832998">
    <property type="protein sequence ID" value="KIM81669.1"/>
    <property type="molecule type" value="Genomic_DNA"/>
</dbReference>
<reference evidence="1 2" key="1">
    <citation type="submission" date="2014-04" db="EMBL/GenBank/DDBJ databases">
        <authorList>
            <consortium name="DOE Joint Genome Institute"/>
            <person name="Kuo A."/>
            <person name="Tarkka M."/>
            <person name="Buscot F."/>
            <person name="Kohler A."/>
            <person name="Nagy L.G."/>
            <person name="Floudas D."/>
            <person name="Copeland A."/>
            <person name="Barry K.W."/>
            <person name="Cichocki N."/>
            <person name="Veneault-Fourrey C."/>
            <person name="LaButti K."/>
            <person name="Lindquist E.A."/>
            <person name="Lipzen A."/>
            <person name="Lundell T."/>
            <person name="Morin E."/>
            <person name="Murat C."/>
            <person name="Sun H."/>
            <person name="Tunlid A."/>
            <person name="Henrissat B."/>
            <person name="Grigoriev I.V."/>
            <person name="Hibbett D.S."/>
            <person name="Martin F."/>
            <person name="Nordberg H.P."/>
            <person name="Cantor M.N."/>
            <person name="Hua S.X."/>
        </authorList>
    </citation>
    <scope>NUCLEOTIDE SEQUENCE [LARGE SCALE GENOMIC DNA]</scope>
    <source>
        <strain evidence="1 2">F 1598</strain>
    </source>
</reference>
<organism evidence="1 2">
    <name type="scientific">Piloderma croceum (strain F 1598)</name>
    <dbReference type="NCBI Taxonomy" id="765440"/>
    <lineage>
        <taxon>Eukaryota</taxon>
        <taxon>Fungi</taxon>
        <taxon>Dikarya</taxon>
        <taxon>Basidiomycota</taxon>
        <taxon>Agaricomycotina</taxon>
        <taxon>Agaricomycetes</taxon>
        <taxon>Agaricomycetidae</taxon>
        <taxon>Atheliales</taxon>
        <taxon>Atheliaceae</taxon>
        <taxon>Piloderma</taxon>
    </lineage>
</organism>
<dbReference type="AlphaFoldDB" id="A0A0C3FPN2"/>
<dbReference type="Proteomes" id="UP000054166">
    <property type="component" value="Unassembled WGS sequence"/>
</dbReference>
<dbReference type="InParanoid" id="A0A0C3FPN2"/>
<sequence>MQADYIPSILLPSCCRVLQVFQVPVIRDLASEKFIGHNFEKCAETLVHALEGMCEA</sequence>